<dbReference type="AlphaFoldDB" id="A0AAV8XIU0"/>
<protein>
    <recommendedName>
        <fullName evidence="3">Ribosomal protein S13</fullName>
    </recommendedName>
</protein>
<dbReference type="Proteomes" id="UP001162162">
    <property type="component" value="Unassembled WGS sequence"/>
</dbReference>
<dbReference type="EMBL" id="JAPWTK010000564">
    <property type="protein sequence ID" value="KAJ8938347.1"/>
    <property type="molecule type" value="Genomic_DNA"/>
</dbReference>
<gene>
    <name evidence="1" type="ORF">NQ318_000139</name>
</gene>
<accession>A0AAV8XIU0</accession>
<name>A0AAV8XIU0_9CUCU</name>
<organism evidence="1 2">
    <name type="scientific">Aromia moschata</name>
    <dbReference type="NCBI Taxonomy" id="1265417"/>
    <lineage>
        <taxon>Eukaryota</taxon>
        <taxon>Metazoa</taxon>
        <taxon>Ecdysozoa</taxon>
        <taxon>Arthropoda</taxon>
        <taxon>Hexapoda</taxon>
        <taxon>Insecta</taxon>
        <taxon>Pterygota</taxon>
        <taxon>Neoptera</taxon>
        <taxon>Endopterygota</taxon>
        <taxon>Coleoptera</taxon>
        <taxon>Polyphaga</taxon>
        <taxon>Cucujiformia</taxon>
        <taxon>Chrysomeloidea</taxon>
        <taxon>Cerambycidae</taxon>
        <taxon>Cerambycinae</taxon>
        <taxon>Callichromatini</taxon>
        <taxon>Aromia</taxon>
    </lineage>
</organism>
<evidence type="ECO:0008006" key="3">
    <source>
        <dbReference type="Google" id="ProtNLM"/>
    </source>
</evidence>
<sequence>MKFTAIKDFQRKMVRLVRIGPDSSISKNVDRFKLSSLATNHVLKESGLTTTEEFKNILDKCLNVQQFLKKNLGHRYFYRNEMREDILLARSNVICTHVKQLCQPSNHGSPQKV</sequence>
<evidence type="ECO:0000313" key="2">
    <source>
        <dbReference type="Proteomes" id="UP001162162"/>
    </source>
</evidence>
<reference evidence="1" key="1">
    <citation type="journal article" date="2023" name="Insect Mol. Biol.">
        <title>Genome sequencing provides insights into the evolution of gene families encoding plant cell wall-degrading enzymes in longhorned beetles.</title>
        <authorList>
            <person name="Shin N.R."/>
            <person name="Okamura Y."/>
            <person name="Kirsch R."/>
            <person name="Pauchet Y."/>
        </authorList>
    </citation>
    <scope>NUCLEOTIDE SEQUENCE</scope>
    <source>
        <strain evidence="1">AMC_N1</strain>
    </source>
</reference>
<keyword evidence="2" id="KW-1185">Reference proteome</keyword>
<evidence type="ECO:0000313" key="1">
    <source>
        <dbReference type="EMBL" id="KAJ8938347.1"/>
    </source>
</evidence>
<comment type="caution">
    <text evidence="1">The sequence shown here is derived from an EMBL/GenBank/DDBJ whole genome shotgun (WGS) entry which is preliminary data.</text>
</comment>
<proteinExistence type="predicted"/>